<feature type="region of interest" description="Disordered" evidence="1">
    <location>
        <begin position="1"/>
        <end position="26"/>
    </location>
</feature>
<keyword evidence="2" id="KW-0812">Transmembrane</keyword>
<gene>
    <name evidence="3" type="ORF">AOQ84DRAFT_12546</name>
</gene>
<organism evidence="3 4">
    <name type="scientific">Glonium stellatum</name>
    <dbReference type="NCBI Taxonomy" id="574774"/>
    <lineage>
        <taxon>Eukaryota</taxon>
        <taxon>Fungi</taxon>
        <taxon>Dikarya</taxon>
        <taxon>Ascomycota</taxon>
        <taxon>Pezizomycotina</taxon>
        <taxon>Dothideomycetes</taxon>
        <taxon>Pleosporomycetidae</taxon>
        <taxon>Gloniales</taxon>
        <taxon>Gloniaceae</taxon>
        <taxon>Glonium</taxon>
    </lineage>
</organism>
<evidence type="ECO:0000256" key="1">
    <source>
        <dbReference type="SAM" id="MobiDB-lite"/>
    </source>
</evidence>
<keyword evidence="4" id="KW-1185">Reference proteome</keyword>
<evidence type="ECO:0000313" key="3">
    <source>
        <dbReference type="EMBL" id="OCL01371.1"/>
    </source>
</evidence>
<accession>A0A8E2EMK0</accession>
<proteinExistence type="predicted"/>
<name>A0A8E2EMK0_9PEZI</name>
<feature type="transmembrane region" description="Helical" evidence="2">
    <location>
        <begin position="78"/>
        <end position="98"/>
    </location>
</feature>
<sequence>MPMSIHELGSSHSNRGSSPCSKPESRSVHESNLSALIHHASFPRGLLFMCFMVWLLLQQTEFSIPEENKAPCGKSLRLRVDLAVLAVILIVAFLAFLLCRKPVKEEMAEKGNLKSLLEERSSNPSLRNAHGITWSTHGLRGMAAYRRPPSMRGNEDQSGDGESYAQPTVYQREQALPLFRVNSLIPESRHGIVWPLALKEEPYEIPFSGLRNGDEIERKQDFERALRVEKLRLAFRRKRVAQEAVWRRMHKIRDTIQRGDAGL</sequence>
<feature type="transmembrane region" description="Helical" evidence="2">
    <location>
        <begin position="36"/>
        <end position="57"/>
    </location>
</feature>
<evidence type="ECO:0000313" key="4">
    <source>
        <dbReference type="Proteomes" id="UP000250140"/>
    </source>
</evidence>
<evidence type="ECO:0008006" key="5">
    <source>
        <dbReference type="Google" id="ProtNLM"/>
    </source>
</evidence>
<dbReference type="EMBL" id="KV751142">
    <property type="protein sequence ID" value="OCL01371.1"/>
    <property type="molecule type" value="Genomic_DNA"/>
</dbReference>
<protein>
    <recommendedName>
        <fullName evidence="5">Transmembrane protein</fullName>
    </recommendedName>
</protein>
<keyword evidence="2" id="KW-1133">Transmembrane helix</keyword>
<dbReference type="AlphaFoldDB" id="A0A8E2EMK0"/>
<feature type="region of interest" description="Disordered" evidence="1">
    <location>
        <begin position="145"/>
        <end position="164"/>
    </location>
</feature>
<evidence type="ECO:0000256" key="2">
    <source>
        <dbReference type="SAM" id="Phobius"/>
    </source>
</evidence>
<dbReference type="Proteomes" id="UP000250140">
    <property type="component" value="Unassembled WGS sequence"/>
</dbReference>
<feature type="compositionally biased region" description="Polar residues" evidence="1">
    <location>
        <begin position="10"/>
        <end position="20"/>
    </location>
</feature>
<reference evidence="3 4" key="1">
    <citation type="journal article" date="2016" name="Nat. Commun.">
        <title>Ectomycorrhizal ecology is imprinted in the genome of the dominant symbiotic fungus Cenococcum geophilum.</title>
        <authorList>
            <consortium name="DOE Joint Genome Institute"/>
            <person name="Peter M."/>
            <person name="Kohler A."/>
            <person name="Ohm R.A."/>
            <person name="Kuo A."/>
            <person name="Krutzmann J."/>
            <person name="Morin E."/>
            <person name="Arend M."/>
            <person name="Barry K.W."/>
            <person name="Binder M."/>
            <person name="Choi C."/>
            <person name="Clum A."/>
            <person name="Copeland A."/>
            <person name="Grisel N."/>
            <person name="Haridas S."/>
            <person name="Kipfer T."/>
            <person name="LaButti K."/>
            <person name="Lindquist E."/>
            <person name="Lipzen A."/>
            <person name="Maire R."/>
            <person name="Meier B."/>
            <person name="Mihaltcheva S."/>
            <person name="Molinier V."/>
            <person name="Murat C."/>
            <person name="Poggeler S."/>
            <person name="Quandt C.A."/>
            <person name="Sperisen C."/>
            <person name="Tritt A."/>
            <person name="Tisserant E."/>
            <person name="Crous P.W."/>
            <person name="Henrissat B."/>
            <person name="Nehls U."/>
            <person name="Egli S."/>
            <person name="Spatafora J.W."/>
            <person name="Grigoriev I.V."/>
            <person name="Martin F.M."/>
        </authorList>
    </citation>
    <scope>NUCLEOTIDE SEQUENCE [LARGE SCALE GENOMIC DNA]</scope>
    <source>
        <strain evidence="3 4">CBS 207.34</strain>
    </source>
</reference>
<keyword evidence="2" id="KW-0472">Membrane</keyword>